<evidence type="ECO:0000313" key="1">
    <source>
        <dbReference type="EMBL" id="GIY35980.1"/>
    </source>
</evidence>
<proteinExistence type="predicted"/>
<name>A0AAV4SQE1_9ARAC</name>
<reference evidence="1 2" key="1">
    <citation type="submission" date="2021-06" db="EMBL/GenBank/DDBJ databases">
        <title>Caerostris darwini draft genome.</title>
        <authorList>
            <person name="Kono N."/>
            <person name="Arakawa K."/>
        </authorList>
    </citation>
    <scope>NUCLEOTIDE SEQUENCE [LARGE SCALE GENOMIC DNA]</scope>
</reference>
<accession>A0AAV4SQE1</accession>
<dbReference type="AlphaFoldDB" id="A0AAV4SQE1"/>
<sequence>MSTLQVNVTGKTVLSEPTEHCRSSNRTVVKASDTKWFNVFLWPTQNVTEILNTGQLGILPGRGRKQIPSKVWLPWSFKSTVSRHMVA</sequence>
<evidence type="ECO:0000313" key="2">
    <source>
        <dbReference type="Proteomes" id="UP001054837"/>
    </source>
</evidence>
<dbReference type="EMBL" id="BPLQ01008216">
    <property type="protein sequence ID" value="GIY35980.1"/>
    <property type="molecule type" value="Genomic_DNA"/>
</dbReference>
<organism evidence="1 2">
    <name type="scientific">Caerostris darwini</name>
    <dbReference type="NCBI Taxonomy" id="1538125"/>
    <lineage>
        <taxon>Eukaryota</taxon>
        <taxon>Metazoa</taxon>
        <taxon>Ecdysozoa</taxon>
        <taxon>Arthropoda</taxon>
        <taxon>Chelicerata</taxon>
        <taxon>Arachnida</taxon>
        <taxon>Araneae</taxon>
        <taxon>Araneomorphae</taxon>
        <taxon>Entelegynae</taxon>
        <taxon>Araneoidea</taxon>
        <taxon>Araneidae</taxon>
        <taxon>Caerostris</taxon>
    </lineage>
</organism>
<dbReference type="Proteomes" id="UP001054837">
    <property type="component" value="Unassembled WGS sequence"/>
</dbReference>
<gene>
    <name evidence="1" type="ORF">CDAR_382981</name>
</gene>
<keyword evidence="2" id="KW-1185">Reference proteome</keyword>
<comment type="caution">
    <text evidence="1">The sequence shown here is derived from an EMBL/GenBank/DDBJ whole genome shotgun (WGS) entry which is preliminary data.</text>
</comment>
<protein>
    <submittedName>
        <fullName evidence="1">Uncharacterized protein</fullName>
    </submittedName>
</protein>